<evidence type="ECO:0000313" key="7">
    <source>
        <dbReference type="EMBL" id="GAA0158294.1"/>
    </source>
</evidence>
<keyword evidence="2 5" id="KW-0812">Transmembrane</keyword>
<name>A0AAV3Q2N0_LITER</name>
<keyword evidence="4 5" id="KW-0472">Membrane</keyword>
<dbReference type="Pfam" id="PF16016">
    <property type="entry name" value="VASt"/>
    <property type="match status" value="1"/>
</dbReference>
<reference evidence="7 8" key="1">
    <citation type="submission" date="2024-01" db="EMBL/GenBank/DDBJ databases">
        <title>The complete chloroplast genome sequence of Lithospermum erythrorhizon: insights into the phylogenetic relationship among Boraginaceae species and the maternal lineages of purple gromwells.</title>
        <authorList>
            <person name="Okada T."/>
            <person name="Watanabe K."/>
        </authorList>
    </citation>
    <scope>NUCLEOTIDE SEQUENCE [LARGE SCALE GENOMIC DNA]</scope>
</reference>
<proteinExistence type="predicted"/>
<comment type="caution">
    <text evidence="7">The sequence shown here is derived from an EMBL/GenBank/DDBJ whole genome shotgun (WGS) entry which is preliminary data.</text>
</comment>
<keyword evidence="3 5" id="KW-1133">Transmembrane helix</keyword>
<accession>A0AAV3Q2N0</accession>
<dbReference type="GO" id="GO:0016020">
    <property type="term" value="C:membrane"/>
    <property type="evidence" value="ECO:0007669"/>
    <property type="project" value="UniProtKB-SubCell"/>
</dbReference>
<evidence type="ECO:0000256" key="2">
    <source>
        <dbReference type="ARBA" id="ARBA00022692"/>
    </source>
</evidence>
<dbReference type="PROSITE" id="PS51778">
    <property type="entry name" value="VAST"/>
    <property type="match status" value="1"/>
</dbReference>
<keyword evidence="8" id="KW-1185">Reference proteome</keyword>
<dbReference type="PANTHER" id="PTHR47666:SF1">
    <property type="entry name" value="PROTEIN VASCULAR ASSOCIATED DEATH 1, CHLOROPLASTIC"/>
    <property type="match status" value="1"/>
</dbReference>
<feature type="domain" description="VASt" evidence="6">
    <location>
        <begin position="186"/>
        <end position="357"/>
    </location>
</feature>
<organism evidence="7 8">
    <name type="scientific">Lithospermum erythrorhizon</name>
    <name type="common">Purple gromwell</name>
    <name type="synonym">Lithospermum officinale var. erythrorhizon</name>
    <dbReference type="NCBI Taxonomy" id="34254"/>
    <lineage>
        <taxon>Eukaryota</taxon>
        <taxon>Viridiplantae</taxon>
        <taxon>Streptophyta</taxon>
        <taxon>Embryophyta</taxon>
        <taxon>Tracheophyta</taxon>
        <taxon>Spermatophyta</taxon>
        <taxon>Magnoliopsida</taxon>
        <taxon>eudicotyledons</taxon>
        <taxon>Gunneridae</taxon>
        <taxon>Pentapetalae</taxon>
        <taxon>asterids</taxon>
        <taxon>lamiids</taxon>
        <taxon>Boraginales</taxon>
        <taxon>Boraginaceae</taxon>
        <taxon>Boraginoideae</taxon>
        <taxon>Lithospermeae</taxon>
        <taxon>Lithospermum</taxon>
    </lineage>
</organism>
<dbReference type="AlphaFoldDB" id="A0AAV3Q2N0"/>
<gene>
    <name evidence="7" type="ORF">LIER_15366</name>
</gene>
<dbReference type="PANTHER" id="PTHR47666">
    <property type="entry name" value="PROTEIN VASCULAR ASSOCIATED DEATH 1, CHLOROPLASTIC"/>
    <property type="match status" value="1"/>
</dbReference>
<evidence type="ECO:0000256" key="5">
    <source>
        <dbReference type="SAM" id="Phobius"/>
    </source>
</evidence>
<dbReference type="GO" id="GO:0043069">
    <property type="term" value="P:negative regulation of programmed cell death"/>
    <property type="evidence" value="ECO:0007669"/>
    <property type="project" value="TreeGrafter"/>
</dbReference>
<evidence type="ECO:0000256" key="1">
    <source>
        <dbReference type="ARBA" id="ARBA00004167"/>
    </source>
</evidence>
<dbReference type="Proteomes" id="UP001454036">
    <property type="component" value="Unassembled WGS sequence"/>
</dbReference>
<dbReference type="InterPro" id="IPR004182">
    <property type="entry name" value="GRAM"/>
</dbReference>
<dbReference type="Gene3D" id="2.30.29.30">
    <property type="entry name" value="Pleckstrin-homology domain (PH domain)/Phosphotyrosine-binding domain (PTB)"/>
    <property type="match status" value="1"/>
</dbReference>
<dbReference type="InterPro" id="IPR011993">
    <property type="entry name" value="PH-like_dom_sf"/>
</dbReference>
<evidence type="ECO:0000256" key="4">
    <source>
        <dbReference type="ARBA" id="ARBA00023136"/>
    </source>
</evidence>
<comment type="subcellular location">
    <subcellularLocation>
        <location evidence="1">Membrane</location>
        <topology evidence="1">Single-pass membrane protein</topology>
    </subcellularLocation>
</comment>
<protein>
    <recommendedName>
        <fullName evidence="6">VASt domain-containing protein</fullName>
    </recommendedName>
</protein>
<evidence type="ECO:0000259" key="6">
    <source>
        <dbReference type="PROSITE" id="PS51778"/>
    </source>
</evidence>
<sequence length="536" mass="60366">MSGFGCIGGGGGSCPGGGLLTKKIIPFHEITAVRRAMAAAIFPTAIEIIAGEKKYFFTSFLSRDEAFKLIGDGWLRHSSRANLIADQQDSIPEISSPENGSAVVNQRQGSQPLVEEIDFVERDKDSALFDVSDAPINLELEIPSSSGLQEKTDKEVEIIQRTECPPCKPSLFWKLEDYDAPNVPEGYTLVAESKFPIKVEEFFDLFFSDAAANFQESFHKKCGDREFHCSSWSPHETFGHTRDISFQHPIKVYFGARCGSCQEVQKYRVYKNSHLILDTSQEISDVPYGDYFRVEGLWDVEQDGESNKGCILRVYTNVAFSKKTMFKGKIVQSTVEECREAYALWIELAHEVLKRNNLEQDALGPPTSSDLNNQVHPERHTEVEECSKVLHDVKDLRTSTDLPDQMTNNSRDSFPSGPSIVSSFIDSMPKFGTLLRGQSQVFVLTVVTIVIILLLMQMSILVLLSRPQQIHIIPQGDFMNKRNGGDAETAAVLDRQITHLKEEMVMVETLLDKMRQEHALLKIKLKDLDFRRKIQT</sequence>
<dbReference type="InterPro" id="IPR031968">
    <property type="entry name" value="VASt"/>
</dbReference>
<evidence type="ECO:0000313" key="8">
    <source>
        <dbReference type="Proteomes" id="UP001454036"/>
    </source>
</evidence>
<feature type="transmembrane region" description="Helical" evidence="5">
    <location>
        <begin position="441"/>
        <end position="464"/>
    </location>
</feature>
<evidence type="ECO:0000256" key="3">
    <source>
        <dbReference type="ARBA" id="ARBA00022989"/>
    </source>
</evidence>
<dbReference type="EMBL" id="BAABME010003307">
    <property type="protein sequence ID" value="GAA0158294.1"/>
    <property type="molecule type" value="Genomic_DNA"/>
</dbReference>
<dbReference type="Pfam" id="PF02893">
    <property type="entry name" value="GRAM"/>
    <property type="match status" value="1"/>
</dbReference>